<feature type="compositionally biased region" description="Low complexity" evidence="19">
    <location>
        <begin position="1516"/>
        <end position="1537"/>
    </location>
</feature>
<dbReference type="FunFam" id="2.30.30.140:FF:000021">
    <property type="entry name" value="Tumor suppressor p53-binding protein 1"/>
    <property type="match status" value="1"/>
</dbReference>
<dbReference type="GeneID" id="100490124"/>
<evidence type="ECO:0000256" key="10">
    <source>
        <dbReference type="ARBA" id="ARBA00022843"/>
    </source>
</evidence>
<dbReference type="Gene3D" id="2.30.30.30">
    <property type="match status" value="1"/>
</dbReference>
<proteinExistence type="predicted"/>
<evidence type="ECO:0000313" key="23">
    <source>
        <dbReference type="RefSeq" id="XP_002932291.3"/>
    </source>
</evidence>
<feature type="region of interest" description="Disordered" evidence="19">
    <location>
        <begin position="1606"/>
        <end position="1696"/>
    </location>
</feature>
<feature type="region of interest" description="Disordered" evidence="19">
    <location>
        <begin position="463"/>
        <end position="497"/>
    </location>
</feature>
<dbReference type="Reactome" id="R-XTR-3232118">
    <property type="pathway name" value="SUMOylation of transcription factors"/>
</dbReference>
<dbReference type="KEGG" id="xtr:100490124"/>
<feature type="compositionally biased region" description="Low complexity" evidence="19">
    <location>
        <begin position="343"/>
        <end position="352"/>
    </location>
</feature>
<evidence type="ECO:0000256" key="5">
    <source>
        <dbReference type="ARBA" id="ARBA00022499"/>
    </source>
</evidence>
<feature type="compositionally biased region" description="Polar residues" evidence="19">
    <location>
        <begin position="463"/>
        <end position="483"/>
    </location>
</feature>
<dbReference type="InterPro" id="IPR047250">
    <property type="entry name" value="BRCT_p53bp1-like_rpt2"/>
</dbReference>
<feature type="compositionally biased region" description="Basic and acidic residues" evidence="19">
    <location>
        <begin position="204"/>
        <end position="226"/>
    </location>
</feature>
<keyword evidence="15" id="KW-0234">DNA repair</keyword>
<evidence type="ECO:0000313" key="26">
    <source>
        <dbReference type="Xenbase" id="XB-GENE-1010615"/>
    </source>
</evidence>
<dbReference type="PANTHER" id="PTHR15321">
    <property type="entry name" value="TUMOR SUPPRESSOR P53-BINDING PROTEIN 1"/>
    <property type="match status" value="1"/>
</dbReference>
<dbReference type="GO" id="GO:0035861">
    <property type="term" value="C:site of double-strand break"/>
    <property type="evidence" value="ECO:0007669"/>
    <property type="project" value="UniProtKB-ARBA"/>
</dbReference>
<dbReference type="InterPro" id="IPR047252">
    <property type="entry name" value="TP53BP1-like"/>
</dbReference>
<dbReference type="RefSeq" id="XP_031755074.1">
    <property type="nucleotide sequence ID" value="XM_031899214.1"/>
</dbReference>
<feature type="compositionally biased region" description="Basic and acidic residues" evidence="19">
    <location>
        <begin position="1388"/>
        <end position="1405"/>
    </location>
</feature>
<protein>
    <recommendedName>
        <fullName evidence="18">TP53-binding protein 1</fullName>
    </recommendedName>
</protein>
<dbReference type="SUPFAM" id="SSF63748">
    <property type="entry name" value="Tudor/PWWP/MBT"/>
    <property type="match status" value="2"/>
</dbReference>
<evidence type="ECO:0000313" key="25">
    <source>
        <dbReference type="RefSeq" id="XP_031755074.1"/>
    </source>
</evidence>
<evidence type="ECO:0000256" key="9">
    <source>
        <dbReference type="ARBA" id="ARBA00022838"/>
    </source>
</evidence>
<dbReference type="FunFam" id="3.40.50.10190:FF:000005">
    <property type="entry name" value="Tumor suppressor p53-binding protein 1"/>
    <property type="match status" value="1"/>
</dbReference>
<dbReference type="SMART" id="SM00292">
    <property type="entry name" value="BRCT"/>
    <property type="match status" value="2"/>
</dbReference>
<evidence type="ECO:0000256" key="15">
    <source>
        <dbReference type="ARBA" id="ARBA00023204"/>
    </source>
</evidence>
<dbReference type="GO" id="GO:0045944">
    <property type="term" value="P:positive regulation of transcription by RNA polymerase II"/>
    <property type="evidence" value="ECO:0000318"/>
    <property type="project" value="GO_Central"/>
</dbReference>
<dbReference type="OMA" id="RILEWHE"/>
<feature type="region of interest" description="Disordered" evidence="19">
    <location>
        <begin position="1317"/>
        <end position="1436"/>
    </location>
</feature>
<feature type="compositionally biased region" description="Low complexity" evidence="19">
    <location>
        <begin position="1849"/>
        <end position="1864"/>
    </location>
</feature>
<keyword evidence="8" id="KW-0227">DNA damage</keyword>
<keyword evidence="11" id="KW-0805">Transcription regulation</keyword>
<keyword evidence="13" id="KW-0010">Activator</keyword>
<evidence type="ECO:0000256" key="19">
    <source>
        <dbReference type="SAM" id="MobiDB-lite"/>
    </source>
</evidence>
<keyword evidence="17" id="KW-0137">Centromere</keyword>
<dbReference type="FunFam" id="3.40.50.10190:FF:000003">
    <property type="entry name" value="Tumor suppressor p53-binding protein 1"/>
    <property type="match status" value="1"/>
</dbReference>
<comment type="subcellular location">
    <subcellularLocation>
        <location evidence="2">Chromosome</location>
        <location evidence="2">Centromere</location>
        <location evidence="2">Kinetochore</location>
    </subcellularLocation>
    <subcellularLocation>
        <location evidence="1">Nucleus</location>
    </subcellularLocation>
</comment>
<keyword evidence="14" id="KW-0804">Transcription</keyword>
<evidence type="ECO:0000256" key="8">
    <source>
        <dbReference type="ARBA" id="ARBA00022763"/>
    </source>
</evidence>
<keyword evidence="6" id="KW-0597">Phosphoprotein</keyword>
<feature type="region of interest" description="Disordered" evidence="19">
    <location>
        <begin position="204"/>
        <end position="231"/>
    </location>
</feature>
<feature type="domain" description="BRCT" evidence="20">
    <location>
        <begin position="1938"/>
        <end position="2062"/>
    </location>
</feature>
<evidence type="ECO:0000256" key="12">
    <source>
        <dbReference type="ARBA" id="ARBA00023125"/>
    </source>
</evidence>
<dbReference type="OrthoDB" id="129353at2759"/>
<accession>A0A6I8PZS7</accession>
<evidence type="ECO:0000256" key="11">
    <source>
        <dbReference type="ARBA" id="ARBA00023015"/>
    </source>
</evidence>
<dbReference type="RefSeq" id="XP_004912685.2">
    <property type="nucleotide sequence ID" value="XM_004912628.4"/>
</dbReference>
<feature type="compositionally biased region" description="Polar residues" evidence="19">
    <location>
        <begin position="132"/>
        <end position="148"/>
    </location>
</feature>
<feature type="region of interest" description="Disordered" evidence="19">
    <location>
        <begin position="1835"/>
        <end position="1936"/>
    </location>
</feature>
<organism evidence="21">
    <name type="scientific">Xenopus tropicalis</name>
    <name type="common">Western clawed frog</name>
    <name type="synonym">Silurana tropicalis</name>
    <dbReference type="NCBI Taxonomy" id="8364"/>
    <lineage>
        <taxon>Eukaryota</taxon>
        <taxon>Metazoa</taxon>
        <taxon>Chordata</taxon>
        <taxon>Craniata</taxon>
        <taxon>Vertebrata</taxon>
        <taxon>Euteleostomi</taxon>
        <taxon>Amphibia</taxon>
        <taxon>Batrachia</taxon>
        <taxon>Anura</taxon>
        <taxon>Pipoidea</taxon>
        <taxon>Pipidae</taxon>
        <taxon>Xenopodinae</taxon>
        <taxon>Xenopus</taxon>
        <taxon>Silurana</taxon>
    </lineage>
</organism>
<evidence type="ECO:0000256" key="3">
    <source>
        <dbReference type="ARBA" id="ARBA00022454"/>
    </source>
</evidence>
<dbReference type="Pfam" id="PF18428">
    <property type="entry name" value="BRCT_3"/>
    <property type="match status" value="1"/>
</dbReference>
<dbReference type="CDD" id="cd20383">
    <property type="entry name" value="Tudor_53BP1"/>
    <property type="match status" value="1"/>
</dbReference>
<dbReference type="GO" id="GO:0003677">
    <property type="term" value="F:DNA binding"/>
    <property type="evidence" value="ECO:0007669"/>
    <property type="project" value="UniProtKB-KW"/>
</dbReference>
<keyword evidence="12" id="KW-0238">DNA-binding</keyword>
<dbReference type="GO" id="GO:2000042">
    <property type="term" value="P:negative regulation of double-strand break repair via homologous recombination"/>
    <property type="evidence" value="ECO:0007669"/>
    <property type="project" value="UniProtKB-ARBA"/>
</dbReference>
<dbReference type="GO" id="GO:0140005">
    <property type="term" value="F:histone H4K20me2 reader activity"/>
    <property type="evidence" value="ECO:0007669"/>
    <property type="project" value="UniProtKB-ARBA"/>
</dbReference>
<feature type="compositionally biased region" description="Acidic residues" evidence="19">
    <location>
        <begin position="654"/>
        <end position="664"/>
    </location>
</feature>
<feature type="compositionally biased region" description="Basic and acidic residues" evidence="19">
    <location>
        <begin position="967"/>
        <end position="987"/>
    </location>
</feature>
<dbReference type="GO" id="GO:0042393">
    <property type="term" value="F:histone binding"/>
    <property type="evidence" value="ECO:0000318"/>
    <property type="project" value="GO_Central"/>
</dbReference>
<evidence type="ECO:0000313" key="22">
    <source>
        <dbReference type="Proteomes" id="UP000008143"/>
    </source>
</evidence>
<dbReference type="GO" id="GO:0000776">
    <property type="term" value="C:kinetochore"/>
    <property type="evidence" value="ECO:0007669"/>
    <property type="project" value="UniProtKB-KW"/>
</dbReference>
<feature type="compositionally biased region" description="Basic and acidic residues" evidence="19">
    <location>
        <begin position="950"/>
        <end position="959"/>
    </location>
</feature>
<evidence type="ECO:0000256" key="18">
    <source>
        <dbReference type="ARBA" id="ARBA00073180"/>
    </source>
</evidence>
<evidence type="ECO:0000256" key="1">
    <source>
        <dbReference type="ARBA" id="ARBA00004123"/>
    </source>
</evidence>
<reference evidence="21" key="1">
    <citation type="journal article" date="2010" name="Science">
        <title>The genome of the Western clawed frog Xenopus tropicalis.</title>
        <authorList>
            <person name="Hellsten U."/>
            <person name="Harland R.M."/>
            <person name="Gilchrist M.J."/>
            <person name="Hendrix D."/>
            <person name="Jurka J."/>
            <person name="Kapitonov V."/>
            <person name="Ovcharenko I."/>
            <person name="Putnam N.H."/>
            <person name="Shu S."/>
            <person name="Taher L."/>
            <person name="Blitz I.L."/>
            <person name="Blumberg B."/>
            <person name="Dichmann D.S."/>
            <person name="Dubchak I."/>
            <person name="Amaya E."/>
            <person name="Detter J.C."/>
            <person name="Fletcher R."/>
            <person name="Gerhard D.S."/>
            <person name="Goodstein D."/>
            <person name="Graves T."/>
            <person name="Grigoriev I.V."/>
            <person name="Grimwood J."/>
            <person name="Kawashima T."/>
            <person name="Lindquist E."/>
            <person name="Lucas S.M."/>
            <person name="Mead P.E."/>
            <person name="Mitros T."/>
            <person name="Ogino H."/>
            <person name="Ohta Y."/>
            <person name="Poliakov A.V."/>
            <person name="Pollet N."/>
            <person name="Robert J."/>
            <person name="Salamov A."/>
            <person name="Sater A.K."/>
            <person name="Schmutz J."/>
            <person name="Terry A."/>
            <person name="Vize P.D."/>
            <person name="Warren W.C."/>
            <person name="Wells D."/>
            <person name="Wills A."/>
            <person name="Wilson R.K."/>
            <person name="Zimmerman L.B."/>
            <person name="Zorn A.M."/>
            <person name="Grainger R."/>
            <person name="Grammer T."/>
            <person name="Khokha M.K."/>
            <person name="Richardson P.M."/>
            <person name="Rokhsar D.S."/>
        </authorList>
    </citation>
    <scope>NUCLEOTIDE SEQUENCE [LARGE SCALE GENOMIC DNA]</scope>
    <source>
        <strain evidence="21">Nigerian</strain>
    </source>
</reference>
<keyword evidence="10" id="KW-0832">Ubl conjugation</keyword>
<evidence type="ECO:0000256" key="2">
    <source>
        <dbReference type="ARBA" id="ARBA00004629"/>
    </source>
</evidence>
<feature type="compositionally biased region" description="Low complexity" evidence="19">
    <location>
        <begin position="1902"/>
        <end position="1911"/>
    </location>
</feature>
<dbReference type="GeneTree" id="ENSGT00390000011891"/>
<evidence type="ECO:0000256" key="17">
    <source>
        <dbReference type="ARBA" id="ARBA00023328"/>
    </source>
</evidence>
<dbReference type="GO" id="GO:0016604">
    <property type="term" value="C:nuclear body"/>
    <property type="evidence" value="ECO:0007669"/>
    <property type="project" value="UniProtKB-ARBA"/>
</dbReference>
<feature type="region of interest" description="Disordered" evidence="19">
    <location>
        <begin position="1049"/>
        <end position="1084"/>
    </location>
</feature>
<dbReference type="GO" id="GO:0005634">
    <property type="term" value="C:nucleus"/>
    <property type="evidence" value="ECO:0000318"/>
    <property type="project" value="GO_Central"/>
</dbReference>
<evidence type="ECO:0000256" key="14">
    <source>
        <dbReference type="ARBA" id="ARBA00023163"/>
    </source>
</evidence>
<dbReference type="AGR" id="Xenbase:XB-GENE-1010615"/>
<feature type="compositionally biased region" description="Polar residues" evidence="19">
    <location>
        <begin position="1065"/>
        <end position="1078"/>
    </location>
</feature>
<gene>
    <name evidence="21 23 24 25 26" type="primary">tp53bp1</name>
</gene>
<evidence type="ECO:0000313" key="21">
    <source>
        <dbReference type="Ensembl" id="ENSXETP00000061889"/>
    </source>
</evidence>
<feature type="compositionally biased region" description="Basic and acidic residues" evidence="19">
    <location>
        <begin position="252"/>
        <end position="262"/>
    </location>
</feature>
<dbReference type="Proteomes" id="UP000008143">
    <property type="component" value="Chromosome 3"/>
</dbReference>
<keyword evidence="3" id="KW-0158">Chromosome</keyword>
<evidence type="ECO:0000256" key="16">
    <source>
        <dbReference type="ARBA" id="ARBA00023242"/>
    </source>
</evidence>
<feature type="region of interest" description="Disordered" evidence="19">
    <location>
        <begin position="948"/>
        <end position="987"/>
    </location>
</feature>
<dbReference type="Xenbase" id="XB-GENE-1010615">
    <property type="gene designation" value="tp53bp1"/>
</dbReference>
<dbReference type="Ensembl" id="ENSXETT00000065778">
    <property type="protein sequence ID" value="ENSXETP00000061889"/>
    <property type="gene ID" value="ENSXETG00000032616"/>
</dbReference>
<feature type="compositionally biased region" description="Acidic residues" evidence="19">
    <location>
        <begin position="121"/>
        <end position="131"/>
    </location>
</feature>
<dbReference type="InterPro" id="IPR036420">
    <property type="entry name" value="BRCT_dom_sf"/>
</dbReference>
<keyword evidence="22" id="KW-1185">Reference proteome</keyword>
<feature type="compositionally biased region" description="Low complexity" evidence="19">
    <location>
        <begin position="1630"/>
        <end position="1639"/>
    </location>
</feature>
<feature type="region of interest" description="Disordered" evidence="19">
    <location>
        <begin position="243"/>
        <end position="275"/>
    </location>
</feature>
<keyword evidence="4" id="KW-0488">Methylation</keyword>
<dbReference type="FunFam" id="2.30.30.30:FF:000019">
    <property type="entry name" value="Tumor suppressor p53-binding protein 1"/>
    <property type="match status" value="1"/>
</dbReference>
<evidence type="ECO:0000256" key="6">
    <source>
        <dbReference type="ARBA" id="ARBA00022553"/>
    </source>
</evidence>
<reference evidence="23 24" key="3">
    <citation type="submission" date="2025-04" db="UniProtKB">
        <authorList>
            <consortium name="RefSeq"/>
        </authorList>
    </citation>
    <scope>IDENTIFICATION</scope>
    <source>
        <strain evidence="23 24">Nigerian</strain>
        <tissue evidence="23 24">Liver and blood</tissue>
    </source>
</reference>
<evidence type="ECO:0000256" key="13">
    <source>
        <dbReference type="ARBA" id="ARBA00023159"/>
    </source>
</evidence>
<name>A0A6I8PZS7_XENTR</name>
<reference evidence="21" key="2">
    <citation type="submission" date="2020-05" db="UniProtKB">
        <authorList>
            <consortium name="Ensembl"/>
        </authorList>
    </citation>
    <scope>IDENTIFICATION</scope>
</reference>
<dbReference type="CDD" id="cd17724">
    <property type="entry name" value="BRCT_p53bp1_rpt2"/>
    <property type="match status" value="1"/>
</dbReference>
<keyword evidence="16" id="KW-0539">Nucleus</keyword>
<evidence type="ECO:0000256" key="4">
    <source>
        <dbReference type="ARBA" id="ARBA00022481"/>
    </source>
</evidence>
<evidence type="ECO:0000259" key="20">
    <source>
        <dbReference type="PROSITE" id="PS50172"/>
    </source>
</evidence>
<dbReference type="Bgee" id="ENSXETG00000032616">
    <property type="expression patterns" value="Expressed in brain and 12 other cell types or tissues"/>
</dbReference>
<keyword evidence="7" id="KW-0677">Repeat</keyword>
<evidence type="ECO:0000256" key="7">
    <source>
        <dbReference type="ARBA" id="ARBA00022737"/>
    </source>
</evidence>
<feature type="region of interest" description="Disordered" evidence="19">
    <location>
        <begin position="1516"/>
        <end position="1594"/>
    </location>
</feature>
<dbReference type="SUPFAM" id="SSF52113">
    <property type="entry name" value="BRCT domain"/>
    <property type="match status" value="2"/>
</dbReference>
<dbReference type="Gene3D" id="2.30.30.140">
    <property type="match status" value="1"/>
</dbReference>
<feature type="region of interest" description="Disordered" evidence="19">
    <location>
        <begin position="653"/>
        <end position="680"/>
    </location>
</feature>
<dbReference type="InterPro" id="IPR047249">
    <property type="entry name" value="BRCT_p53bp1-like_rpt1"/>
</dbReference>
<feature type="domain" description="BRCT" evidence="20">
    <location>
        <begin position="2078"/>
        <end position="2178"/>
    </location>
</feature>
<dbReference type="PROSITE" id="PS50172">
    <property type="entry name" value="BRCT"/>
    <property type="match status" value="2"/>
</dbReference>
<feature type="region of interest" description="Disordered" evidence="19">
    <location>
        <begin position="333"/>
        <end position="371"/>
    </location>
</feature>
<dbReference type="GO" id="GO:0000077">
    <property type="term" value="P:DNA damage checkpoint signaling"/>
    <property type="evidence" value="ECO:0000318"/>
    <property type="project" value="GO_Central"/>
</dbReference>
<dbReference type="InterPro" id="IPR001357">
    <property type="entry name" value="BRCT_dom"/>
</dbReference>
<feature type="region of interest" description="Disordered" evidence="19">
    <location>
        <begin position="116"/>
        <end position="148"/>
    </location>
</feature>
<evidence type="ECO:0000313" key="24">
    <source>
        <dbReference type="RefSeq" id="XP_004912685.2"/>
    </source>
</evidence>
<dbReference type="GO" id="GO:0045830">
    <property type="term" value="P:positive regulation of isotype switching"/>
    <property type="evidence" value="ECO:0007669"/>
    <property type="project" value="UniProtKB-ARBA"/>
</dbReference>
<dbReference type="RefSeq" id="XP_002932291.3">
    <property type="nucleotide sequence ID" value="XM_002932245.5"/>
</dbReference>
<dbReference type="CTD" id="7158"/>
<dbReference type="PANTHER" id="PTHR15321:SF3">
    <property type="entry name" value="TP53-BINDING PROTEIN 1"/>
    <property type="match status" value="1"/>
</dbReference>
<dbReference type="Gene3D" id="3.40.50.10190">
    <property type="entry name" value="BRCT domain"/>
    <property type="match status" value="2"/>
</dbReference>
<dbReference type="InterPro" id="IPR015125">
    <property type="entry name" value="53-BP1_Tudor"/>
</dbReference>
<sequence>MDPSKNQLDTDFSQQDTPCLIVEDSQPESVVAEDDLDRARFGLLAHHLPDLQAPVESPVLEFVQGCQSINHAAADKEGLNICESLDENNLETSCTPGGDSALSQVIERVTCPSNRKSRLEYEDDHDQEEDANCTTESLQPEDSGTSQLGFGALELSQSQDLEGHSSYNEDAKGLQLQITNLKPQTAECSQEDCCDNGEVLKHKPAENNLEKGPERKQEEVVPEKTLSDSSGEKICLVENLDTDMDLQKGSPVKHDDESKERSGSLQIKEQDMEVSDIPSTQEDLFGQEEVTDSQSRLLTYKVVSTPADSLRLLHLSGQASSLPTNTSKIFSDLTSPSQDDVQPTPIIIPSSPTEKEAEEAEGMETTTPTKYDLKSKLQEEPNEPKDCPFLTVPQVSTPLCQSVPAFVPSSLVVPSQPEFSHDNFMATPSLETNPSSDKTNTSVLDEKPKAPELIQEVTELDSRISQSTTGDLGNLELSTSEPSEVTDADCKKDAEDENGATQIEEDMDHVCQLYQNVSESVAITNIDRKEENAKSMAAVVEETSINPKESTVCSATVELEKGNKGPECIDLTDDSGSQVVLIPSLNSDSSLSILDQNIMEVKLSAESQPDDASVEEVPETPCEMADDQVMEEGTNLNLALSETQTQHLYVLNEEQSEPEEEPMEVEPSTGSSEISNHKTVNESHPVPILSNIAQQASKSECNTVNTDKQIDTDHSEVALAKAKKLEEQTFIGEHVNKKNTTEDLKLNMEEKSDYSKPVIIFAPLQTSLGEGNVSLTPKDIHISIGEKEGAVSFKSNVCQSVAQEQQEAVVGNNTDMKLVQQEGKILPLPLKNNECTYSKTQKEKIIPITLEGKADFTALPIESQIEQMPQDKCNKGVTVQLEDRSQALPSLEITECSVQLKENSNALDAIQVNELQKVKVVEESENLSSIIGDTQQQQPALTMLANVPPLEERKQESTKETVSVAKQSDHTKSTVHEENKNEEPEMLQKCKPQFTEEINYPQPSHGENFDHITRKSDKQLISQQMADDAPQQIQTVTKEAVNISVDNGEEEANEADSALQEKTAEQSTRSLCDSSSETPFHFTLPKEGDLIQPISTITPPMVAQLKRGPRRHSTPIVVGGCPDSTLATSDVTAESTMAASDITVESAMVTTDVSEESERANSESASNANGKLCLRMKLITPVNEESDGAPQFNLEKPDAAKRPKEAADVAGNVASSAQDSTSVFVRVCEAHYDEETSSPNCPTTSLRGKSFQNTEVDEVSVGINTVLQNVKDTVEHDINSKTTQHLPVESIQEYSSSLEEDAMEVEPSQEENIFHVQCDSGKKSRQKQTDTASTQNEYGDEHMTPMHRHKEVQTASVLEPRILVVSSATQTDAETGQRTIASNGQKNVKHDSSKPVEKDHEKSETVTKSMQGDDTDSVHSQGEEDYNLQHPPPGRHLHRHVRTIREVRTVVTRVITDVYYVNGTEVERKVVEEAEDPIIECQEFENDVSSSRTAGSSLTSGDLADISSFSSKASSLQRTSSGASSGASAAQSISGSSTERGKLSATQRGKSGLLESGEFAVPSGRGTLGKLSPRKLTSQPGSPHLSGGQFGVQGSEDDADILLANRSKATLTPRGRGRRGRPPSRGTRDNTATATANTNMEDPADATSDEERFTRLNIYQPVTDGSEPGTPTVRRSDSPEIPFRAAGKNESSESSGSSFVGLRVVAKWSSNGYFYSGKITLDAGEGKYKLLFDDGYECDVLGKDILLCDPIPLDTEVTALSEDEYFSAGVVKAHKKDSEQLYYCIEKDGQRKWYKRMAVILSLEQGNKLREQFGLGPYEPSTPLTKASDISLDNLVEGKRKRRGNLNVTTTPTTSGSSSTSTPTRKGAENSRSSMGPLSGKRKLISSDEDKSPAKRGRKSVAAKSGAAKGGDFMSPNESGDNAGDQVTIEESHGPLPQSKSLFIGYAFLITSATSNDKQSNRQKSQTFPCISSEEEEEYIESVPYDRWYTEKQLQAGGGYILEDFNDAQCKAAYQCVLVADQHCRTRKYFLCLASGIPCVSHIWVRDSCHANELQNFRNYLLPAGYSLEEERILECHESHHPFQGLRFLVVSDHKDNFLEMWTEILMIGGAASAKQHNSTELSKDVALGVFDVVVTDCSCPESMLKCAQALDLPVVSQEWVIQCLISGKQLKHSAHPKYKHNHVSDP</sequence>
<dbReference type="GO" id="GO:0006303">
    <property type="term" value="P:double-strand break repair via nonhomologous end joining"/>
    <property type="evidence" value="ECO:0007669"/>
    <property type="project" value="UniProtKB-ARBA"/>
</dbReference>
<dbReference type="Pfam" id="PF09038">
    <property type="entry name" value="53-BP1_Tudor"/>
    <property type="match status" value="1"/>
</dbReference>
<dbReference type="InterPro" id="IPR014722">
    <property type="entry name" value="Rib_uL2_dom2"/>
</dbReference>
<keyword evidence="5" id="KW-1017">Isopeptide bond</keyword>
<feature type="compositionally biased region" description="Polar residues" evidence="19">
    <location>
        <begin position="1366"/>
        <end position="1386"/>
    </location>
</feature>
<dbReference type="CDD" id="cd17745">
    <property type="entry name" value="BRCT_p53bp1_rpt1"/>
    <property type="match status" value="1"/>
</dbReference>
<keyword evidence="9" id="KW-0995">Kinetochore</keyword>